<dbReference type="GO" id="GO:0004803">
    <property type="term" value="F:transposase activity"/>
    <property type="evidence" value="ECO:0007669"/>
    <property type="project" value="InterPro"/>
</dbReference>
<dbReference type="InterPro" id="IPR009057">
    <property type="entry name" value="Homeodomain-like_sf"/>
</dbReference>
<gene>
    <name evidence="3" type="ORF">BEI_1649</name>
    <name evidence="4" type="ORF">BEI_2457</name>
    <name evidence="5" type="ORF">BEI_2823</name>
    <name evidence="6" type="ORF">BEI_2948</name>
    <name evidence="7" type="ORF">BEI_3322</name>
    <name evidence="8" type="ORF">BEI_3326</name>
</gene>
<evidence type="ECO:0000313" key="9">
    <source>
        <dbReference type="Proteomes" id="UP000219993"/>
    </source>
</evidence>
<evidence type="ECO:0008006" key="10">
    <source>
        <dbReference type="Google" id="ProtNLM"/>
    </source>
</evidence>
<evidence type="ECO:0000313" key="3">
    <source>
        <dbReference type="EMBL" id="ATJ82636.1"/>
    </source>
</evidence>
<dbReference type="EMBL" id="CP021435">
    <property type="protein sequence ID" value="ATJ82636.1"/>
    <property type="molecule type" value="Genomic_DNA"/>
</dbReference>
<reference evidence="3 9" key="1">
    <citation type="journal article" date="2017" name="Sci. Rep.">
        <title>Revealing the Saline Adaptation Strategies of the Halophilic Bacterium Halomonas beimenensis through High-throughput Omics and Transposon Mutagenesis Approaches.</title>
        <authorList>
            <person name="Chen Y.H."/>
            <person name="Lin S.S."/>
            <person name="Shyu Y.T."/>
        </authorList>
    </citation>
    <scope>NUCLEOTIDE SEQUENCE [LARGE SCALE GENOMIC DNA]</scope>
    <source>
        <strain evidence="3 9">NTU-111</strain>
    </source>
</reference>
<dbReference type="AlphaFoldDB" id="A0A291P6V2"/>
<proteinExistence type="inferred from homology"/>
<dbReference type="EMBL" id="CP021435">
    <property type="protein sequence ID" value="ATJ84309.1"/>
    <property type="molecule type" value="Genomic_DNA"/>
</dbReference>
<dbReference type="KEGG" id="hbe:BEI_3326"/>
<dbReference type="KEGG" id="hbe:BEI_1649"/>
<evidence type="ECO:0000256" key="2">
    <source>
        <dbReference type="SAM" id="MobiDB-lite"/>
    </source>
</evidence>
<feature type="region of interest" description="Disordered" evidence="2">
    <location>
        <begin position="48"/>
        <end position="78"/>
    </location>
</feature>
<dbReference type="GO" id="GO:0003677">
    <property type="term" value="F:DNA binding"/>
    <property type="evidence" value="ECO:0007669"/>
    <property type="project" value="InterPro"/>
</dbReference>
<dbReference type="PANTHER" id="PTHR33215">
    <property type="entry name" value="PROTEIN DISTAL ANTENNA"/>
    <property type="match status" value="1"/>
</dbReference>
<dbReference type="KEGG" id="hbe:BEI_2457"/>
<dbReference type="Proteomes" id="UP000219993">
    <property type="component" value="Chromosome"/>
</dbReference>
<dbReference type="EMBL" id="CP021435">
    <property type="protein sequence ID" value="ATJ84313.1"/>
    <property type="molecule type" value="Genomic_DNA"/>
</dbReference>
<evidence type="ECO:0000313" key="6">
    <source>
        <dbReference type="EMBL" id="ATJ83935.1"/>
    </source>
</evidence>
<evidence type="ECO:0000313" key="8">
    <source>
        <dbReference type="EMBL" id="ATJ84313.1"/>
    </source>
</evidence>
<dbReference type="SUPFAM" id="SSF46689">
    <property type="entry name" value="Homeodomain-like"/>
    <property type="match status" value="1"/>
</dbReference>
<dbReference type="Gene3D" id="1.10.10.60">
    <property type="entry name" value="Homeodomain-like"/>
    <property type="match status" value="1"/>
</dbReference>
<evidence type="ECO:0000313" key="7">
    <source>
        <dbReference type="EMBL" id="ATJ84309.1"/>
    </source>
</evidence>
<dbReference type="InterPro" id="IPR002514">
    <property type="entry name" value="Transposase_8"/>
</dbReference>
<feature type="compositionally biased region" description="Basic and acidic residues" evidence="2">
    <location>
        <begin position="48"/>
        <end position="57"/>
    </location>
</feature>
<dbReference type="EMBL" id="CP021435">
    <property type="protein sequence ID" value="ATJ83444.1"/>
    <property type="molecule type" value="Genomic_DNA"/>
</dbReference>
<evidence type="ECO:0000256" key="1">
    <source>
        <dbReference type="ARBA" id="ARBA00009964"/>
    </source>
</evidence>
<dbReference type="PANTHER" id="PTHR33215:SF13">
    <property type="entry name" value="PROTEIN DISTAL ANTENNA"/>
    <property type="match status" value="1"/>
</dbReference>
<dbReference type="KEGG" id="hbe:BEI_3322"/>
<sequence>MRLKTRRQFSLEFKRHVVQHSLESPEPQARVAERFGIHPKLLGRWRRELVTTDDRQPKGVPNAGPHKSQHELERENRRLKKRLERAELEVEILKKANEYFAKDPK</sequence>
<comment type="similarity">
    <text evidence="1">Belongs to the transposase 8 family.</text>
</comment>
<accession>A0A291P6V2</accession>
<organism evidence="3 9">
    <name type="scientific">Halomonas beimenensis</name>
    <dbReference type="NCBI Taxonomy" id="475662"/>
    <lineage>
        <taxon>Bacteria</taxon>
        <taxon>Pseudomonadati</taxon>
        <taxon>Pseudomonadota</taxon>
        <taxon>Gammaproteobacteria</taxon>
        <taxon>Oceanospirillales</taxon>
        <taxon>Halomonadaceae</taxon>
        <taxon>Halomonas</taxon>
    </lineage>
</organism>
<dbReference type="EMBL" id="CP021435">
    <property type="protein sequence ID" value="ATJ83935.1"/>
    <property type="molecule type" value="Genomic_DNA"/>
</dbReference>
<name>A0A291P6V2_9GAMM</name>
<evidence type="ECO:0000313" key="4">
    <source>
        <dbReference type="EMBL" id="ATJ83444.1"/>
    </source>
</evidence>
<dbReference type="EMBL" id="CP021435">
    <property type="protein sequence ID" value="ATJ83810.1"/>
    <property type="molecule type" value="Genomic_DNA"/>
</dbReference>
<dbReference type="InterPro" id="IPR051839">
    <property type="entry name" value="RD_transcriptional_regulator"/>
</dbReference>
<protein>
    <recommendedName>
        <fullName evidence="10">Mobile element protein</fullName>
    </recommendedName>
</protein>
<keyword evidence="9" id="KW-1185">Reference proteome</keyword>
<evidence type="ECO:0000313" key="5">
    <source>
        <dbReference type="EMBL" id="ATJ83810.1"/>
    </source>
</evidence>
<dbReference type="Pfam" id="PF01527">
    <property type="entry name" value="HTH_Tnp_1"/>
    <property type="match status" value="1"/>
</dbReference>
<dbReference type="KEGG" id="hbe:BEI_2823"/>
<dbReference type="GO" id="GO:0006313">
    <property type="term" value="P:DNA transposition"/>
    <property type="evidence" value="ECO:0007669"/>
    <property type="project" value="InterPro"/>
</dbReference>
<dbReference type="KEGG" id="hbe:BEI_2948"/>